<dbReference type="PRINTS" id="PR00739">
    <property type="entry name" value="GLHYDRLASE26"/>
</dbReference>
<feature type="active site" description="Proton donor" evidence="4">
    <location>
        <position position="208"/>
    </location>
</feature>
<dbReference type="SUPFAM" id="SSF51445">
    <property type="entry name" value="(Trans)glycosidases"/>
    <property type="match status" value="1"/>
</dbReference>
<keyword evidence="3 4" id="KW-0326">Glycosidase</keyword>
<feature type="active site" description="Nucleophile" evidence="4">
    <location>
        <position position="316"/>
    </location>
</feature>
<dbReference type="AlphaFoldDB" id="A0A4S8QEW2"/>
<evidence type="ECO:0000259" key="6">
    <source>
        <dbReference type="PROSITE" id="PS51764"/>
    </source>
</evidence>
<name>A0A4S8QEW2_9ACTN</name>
<dbReference type="InterPro" id="IPR017853">
    <property type="entry name" value="GH"/>
</dbReference>
<dbReference type="SUPFAM" id="SSF81296">
    <property type="entry name" value="E set domains"/>
    <property type="match status" value="1"/>
</dbReference>
<dbReference type="GO" id="GO:0030245">
    <property type="term" value="P:cellulose catabolic process"/>
    <property type="evidence" value="ECO:0007669"/>
    <property type="project" value="InterPro"/>
</dbReference>
<evidence type="ECO:0000313" key="8">
    <source>
        <dbReference type="Proteomes" id="UP000308760"/>
    </source>
</evidence>
<evidence type="ECO:0000256" key="4">
    <source>
        <dbReference type="PROSITE-ProRule" id="PRU01100"/>
    </source>
</evidence>
<evidence type="ECO:0000256" key="3">
    <source>
        <dbReference type="ARBA" id="ARBA00023295"/>
    </source>
</evidence>
<keyword evidence="2 4" id="KW-0378">Hydrolase</keyword>
<evidence type="ECO:0000313" key="7">
    <source>
        <dbReference type="EMBL" id="THV42948.1"/>
    </source>
</evidence>
<dbReference type="GO" id="GO:0016985">
    <property type="term" value="F:mannan endo-1,4-beta-mannosidase activity"/>
    <property type="evidence" value="ECO:0007669"/>
    <property type="project" value="InterPro"/>
</dbReference>
<evidence type="ECO:0000256" key="2">
    <source>
        <dbReference type="ARBA" id="ARBA00022801"/>
    </source>
</evidence>
<proteinExistence type="inferred from homology"/>
<dbReference type="Pfam" id="PF02156">
    <property type="entry name" value="Glyco_hydro_26"/>
    <property type="match status" value="1"/>
</dbReference>
<dbReference type="Gene3D" id="2.60.40.10">
    <property type="entry name" value="Immunoglobulins"/>
    <property type="match status" value="1"/>
</dbReference>
<comment type="similarity">
    <text evidence="1 4">Belongs to the glycosyl hydrolase 26 family.</text>
</comment>
<dbReference type="Gene3D" id="2.60.120.260">
    <property type="entry name" value="Galactose-binding domain-like"/>
    <property type="match status" value="1"/>
</dbReference>
<sequence>MHLSSARARRRAVLTAGAAAVAASSLGAPASAEAAATRIRIVDDRATEQTRALFQYLLDMQGQGIMFGHEHSLSDGFTFDAMDGHASDVEATTGDYPAVFGWDTLILNGFQKPGVYGGTVEENIEALTYALETSDARGGINVLSAHLYNFVTGGDFWDTGGRVVGEILPGGSKHADFNEFLDRIAAAVGGAVRSDGSPVPVVFRPFHENNGGWFWWGAGHCTSAEFIEIFRYTVEYLRDVKRVHNLLYSYSPGASFGGDPTNYLKTYPGDEFVDILGYDAYDGSAGSPEWFASTVEDLAMVVGLADERGKVPAFTEFGESGEEGRNPTWFTELLAALADDAAASRISHMLTWANFGGDNRAYVPYPGHPLEADFVAYHQDPYSLFASDLSGVFDSPTSPVVNPPFLHLVTPTDRQRVTTAETVIRVRTTGGRAKHVTYAVDGGDPVPLCLDDDGFYSATWSIDPSWLDNRSVTLSVTAKVKGKRHTDSALVLLGEVEPLPAGWVDDFEGYAGDDVSLSEAYSHVNANTTALSAEHKAGGSYGLAYSYDFASAGYTGIGKSVNADWTAFSTMGMWLQGDGSTNGATLQIVANGAYFEYNVPLGNTQGQQILAPFTEFAPAPWDTGHADEVLDAEHLANVATFNLYLGHGGGASTGTVYVDDIRAE</sequence>
<keyword evidence="8" id="KW-1185">Reference proteome</keyword>
<evidence type="ECO:0000256" key="1">
    <source>
        <dbReference type="ARBA" id="ARBA00007754"/>
    </source>
</evidence>
<dbReference type="SUPFAM" id="SSF49785">
    <property type="entry name" value="Galactose-binding domain-like"/>
    <property type="match status" value="1"/>
</dbReference>
<dbReference type="Pfam" id="PF03425">
    <property type="entry name" value="CBM_11"/>
    <property type="match status" value="1"/>
</dbReference>
<dbReference type="PANTHER" id="PTHR40079">
    <property type="entry name" value="MANNAN ENDO-1,4-BETA-MANNOSIDASE E-RELATED"/>
    <property type="match status" value="1"/>
</dbReference>
<dbReference type="PROSITE" id="PS51764">
    <property type="entry name" value="GH26"/>
    <property type="match status" value="1"/>
</dbReference>
<dbReference type="InterPro" id="IPR008979">
    <property type="entry name" value="Galactose-bd-like_sf"/>
</dbReference>
<dbReference type="InterPro" id="IPR013783">
    <property type="entry name" value="Ig-like_fold"/>
</dbReference>
<gene>
    <name evidence="7" type="ORF">FAB82_04160</name>
</gene>
<dbReference type="InterPro" id="IPR000805">
    <property type="entry name" value="Glyco_hydro_26"/>
</dbReference>
<organism evidence="7 8">
    <name type="scientific">Glycomyces buryatensis</name>
    <dbReference type="NCBI Taxonomy" id="2570927"/>
    <lineage>
        <taxon>Bacteria</taxon>
        <taxon>Bacillati</taxon>
        <taxon>Actinomycetota</taxon>
        <taxon>Actinomycetes</taxon>
        <taxon>Glycomycetales</taxon>
        <taxon>Glycomycetaceae</taxon>
        <taxon>Glycomyces</taxon>
    </lineage>
</organism>
<comment type="caution">
    <text evidence="7">The sequence shown here is derived from an EMBL/GenBank/DDBJ whole genome shotgun (WGS) entry which is preliminary data.</text>
</comment>
<feature type="chain" id="PRO_5020585316" evidence="5">
    <location>
        <begin position="35"/>
        <end position="664"/>
    </location>
</feature>
<dbReference type="InterPro" id="IPR022790">
    <property type="entry name" value="GH26_dom"/>
</dbReference>
<dbReference type="PROSITE" id="PS51318">
    <property type="entry name" value="TAT"/>
    <property type="match status" value="1"/>
</dbReference>
<dbReference type="PANTHER" id="PTHR40079:SF4">
    <property type="entry name" value="GH26 DOMAIN-CONTAINING PROTEIN-RELATED"/>
    <property type="match status" value="1"/>
</dbReference>
<protein>
    <submittedName>
        <fullName evidence="7">Alpha-mannosidase</fullName>
    </submittedName>
</protein>
<dbReference type="RefSeq" id="WP_136533278.1">
    <property type="nucleotide sequence ID" value="NZ_STGY01000010.1"/>
</dbReference>
<dbReference type="EMBL" id="STGY01000010">
    <property type="protein sequence ID" value="THV42948.1"/>
    <property type="molecule type" value="Genomic_DNA"/>
</dbReference>
<reference evidence="8" key="1">
    <citation type="submission" date="2019-04" db="EMBL/GenBank/DDBJ databases">
        <title>Nocardioides xinjiangensis sp. nov.</title>
        <authorList>
            <person name="Liu S."/>
        </authorList>
    </citation>
    <scope>NUCLEOTIDE SEQUENCE [LARGE SCALE GENOMIC DNA]</scope>
    <source>
        <strain evidence="8">18</strain>
    </source>
</reference>
<accession>A0A4S8QEW2</accession>
<dbReference type="GO" id="GO:0008810">
    <property type="term" value="F:cellulase activity"/>
    <property type="evidence" value="ECO:0007669"/>
    <property type="project" value="InterPro"/>
</dbReference>
<dbReference type="Gene3D" id="3.20.20.80">
    <property type="entry name" value="Glycosidases"/>
    <property type="match status" value="1"/>
</dbReference>
<reference evidence="7 8" key="2">
    <citation type="submission" date="2019-05" db="EMBL/GenBank/DDBJ databases">
        <title>Glycomyces buryatensis sp. nov.</title>
        <authorList>
            <person name="Nikitina E."/>
        </authorList>
    </citation>
    <scope>NUCLEOTIDE SEQUENCE [LARGE SCALE GENOMIC DNA]</scope>
    <source>
        <strain evidence="7 8">18</strain>
    </source>
</reference>
<dbReference type="Proteomes" id="UP000308760">
    <property type="component" value="Unassembled WGS sequence"/>
</dbReference>
<dbReference type="OrthoDB" id="9816550at2"/>
<dbReference type="InterPro" id="IPR014756">
    <property type="entry name" value="Ig_E-set"/>
</dbReference>
<dbReference type="InterPro" id="IPR006311">
    <property type="entry name" value="TAT_signal"/>
</dbReference>
<dbReference type="InterPro" id="IPR005087">
    <property type="entry name" value="CBM11"/>
</dbReference>
<feature type="domain" description="GH26" evidence="6">
    <location>
        <begin position="48"/>
        <end position="387"/>
    </location>
</feature>
<keyword evidence="5" id="KW-0732">Signal</keyword>
<dbReference type="Pfam" id="PF17957">
    <property type="entry name" value="Big_7"/>
    <property type="match status" value="1"/>
</dbReference>
<evidence type="ECO:0000256" key="5">
    <source>
        <dbReference type="SAM" id="SignalP"/>
    </source>
</evidence>
<dbReference type="GO" id="GO:0006080">
    <property type="term" value="P:substituted mannan metabolic process"/>
    <property type="evidence" value="ECO:0007669"/>
    <property type="project" value="InterPro"/>
</dbReference>
<feature type="signal peptide" evidence="5">
    <location>
        <begin position="1"/>
        <end position="34"/>
    </location>
</feature>